<evidence type="ECO:0000313" key="1">
    <source>
        <dbReference type="EMBL" id="QTA91942.1"/>
    </source>
</evidence>
<sequence>MWFLSFYNRCGLYLKVRSETFRSHIQAGRSRLFKKKTVPRISIRNSA</sequence>
<name>A0A975BV68_9BACT</name>
<evidence type="ECO:0000313" key="2">
    <source>
        <dbReference type="Proteomes" id="UP000663722"/>
    </source>
</evidence>
<protein>
    <submittedName>
        <fullName evidence="1">Uncharacterized protein</fullName>
    </submittedName>
</protein>
<dbReference type="Proteomes" id="UP000663722">
    <property type="component" value="Chromosome"/>
</dbReference>
<dbReference type="AlphaFoldDB" id="A0A975BV68"/>
<organism evidence="1 2">
    <name type="scientific">Desulfonema magnum</name>
    <dbReference type="NCBI Taxonomy" id="45655"/>
    <lineage>
        <taxon>Bacteria</taxon>
        <taxon>Pseudomonadati</taxon>
        <taxon>Thermodesulfobacteriota</taxon>
        <taxon>Desulfobacteria</taxon>
        <taxon>Desulfobacterales</taxon>
        <taxon>Desulfococcaceae</taxon>
        <taxon>Desulfonema</taxon>
    </lineage>
</organism>
<reference evidence="1" key="1">
    <citation type="journal article" date="2021" name="Microb. Physiol.">
        <title>Proteogenomic Insights into the Physiology of Marine, Sulfate-Reducing, Filamentous Desulfonema limicola and Desulfonema magnum.</title>
        <authorList>
            <person name="Schnaars V."/>
            <person name="Wohlbrand L."/>
            <person name="Scheve S."/>
            <person name="Hinrichs C."/>
            <person name="Reinhardt R."/>
            <person name="Rabus R."/>
        </authorList>
    </citation>
    <scope>NUCLEOTIDE SEQUENCE</scope>
    <source>
        <strain evidence="1">4be13</strain>
    </source>
</reference>
<gene>
    <name evidence="1" type="ORF">dnm_080150</name>
</gene>
<proteinExistence type="predicted"/>
<accession>A0A975BV68</accession>
<dbReference type="EMBL" id="CP061800">
    <property type="protein sequence ID" value="QTA91942.1"/>
    <property type="molecule type" value="Genomic_DNA"/>
</dbReference>
<dbReference type="KEGG" id="dmm:dnm_080150"/>
<keyword evidence="2" id="KW-1185">Reference proteome</keyword>